<dbReference type="Proteomes" id="UP001156670">
    <property type="component" value="Unassembled WGS sequence"/>
</dbReference>
<comment type="similarity">
    <text evidence="1">Belongs to the sigma-70 factor family. ECF subfamily.</text>
</comment>
<evidence type="ECO:0000256" key="2">
    <source>
        <dbReference type="ARBA" id="ARBA00023015"/>
    </source>
</evidence>
<evidence type="ECO:0000313" key="7">
    <source>
        <dbReference type="EMBL" id="GLQ94449.1"/>
    </source>
</evidence>
<dbReference type="NCBIfam" id="TIGR02937">
    <property type="entry name" value="sigma70-ECF"/>
    <property type="match status" value="1"/>
</dbReference>
<evidence type="ECO:0000313" key="8">
    <source>
        <dbReference type="Proteomes" id="UP001156670"/>
    </source>
</evidence>
<evidence type="ECO:0000256" key="1">
    <source>
        <dbReference type="ARBA" id="ARBA00010641"/>
    </source>
</evidence>
<organism evidence="7 8">
    <name type="scientific">Dyella acidisoli</name>
    <dbReference type="NCBI Taxonomy" id="1867834"/>
    <lineage>
        <taxon>Bacteria</taxon>
        <taxon>Pseudomonadati</taxon>
        <taxon>Pseudomonadota</taxon>
        <taxon>Gammaproteobacteria</taxon>
        <taxon>Lysobacterales</taxon>
        <taxon>Rhodanobacteraceae</taxon>
        <taxon>Dyella</taxon>
    </lineage>
</organism>
<feature type="domain" description="RNA polymerase sigma-70 region 2" evidence="5">
    <location>
        <begin position="29"/>
        <end position="88"/>
    </location>
</feature>
<reference evidence="8" key="1">
    <citation type="journal article" date="2019" name="Int. J. Syst. Evol. Microbiol.">
        <title>The Global Catalogue of Microorganisms (GCM) 10K type strain sequencing project: providing services to taxonomists for standard genome sequencing and annotation.</title>
        <authorList>
            <consortium name="The Broad Institute Genomics Platform"/>
            <consortium name="The Broad Institute Genome Sequencing Center for Infectious Disease"/>
            <person name="Wu L."/>
            <person name="Ma J."/>
        </authorList>
    </citation>
    <scope>NUCLEOTIDE SEQUENCE [LARGE SCALE GENOMIC DNA]</scope>
    <source>
        <strain evidence="8">NBRC 111980</strain>
    </source>
</reference>
<dbReference type="Pfam" id="PF08281">
    <property type="entry name" value="Sigma70_r4_2"/>
    <property type="match status" value="1"/>
</dbReference>
<dbReference type="InterPro" id="IPR039425">
    <property type="entry name" value="RNA_pol_sigma-70-like"/>
</dbReference>
<dbReference type="Gene3D" id="1.10.10.10">
    <property type="entry name" value="Winged helix-like DNA-binding domain superfamily/Winged helix DNA-binding domain"/>
    <property type="match status" value="1"/>
</dbReference>
<proteinExistence type="inferred from homology"/>
<dbReference type="InterPro" id="IPR013324">
    <property type="entry name" value="RNA_pol_sigma_r3/r4-like"/>
</dbReference>
<dbReference type="CDD" id="cd06171">
    <property type="entry name" value="Sigma70_r4"/>
    <property type="match status" value="1"/>
</dbReference>
<keyword evidence="8" id="KW-1185">Reference proteome</keyword>
<dbReference type="InterPro" id="IPR013249">
    <property type="entry name" value="RNA_pol_sigma70_r4_t2"/>
</dbReference>
<gene>
    <name evidence="7" type="ORF">GCM10007901_34010</name>
</gene>
<keyword evidence="3" id="KW-0731">Sigma factor</keyword>
<dbReference type="EMBL" id="BSOB01000046">
    <property type="protein sequence ID" value="GLQ94449.1"/>
    <property type="molecule type" value="Genomic_DNA"/>
</dbReference>
<name>A0ABQ5XTF1_9GAMM</name>
<dbReference type="RefSeq" id="WP_284322145.1">
    <property type="nucleotide sequence ID" value="NZ_BSOB01000046.1"/>
</dbReference>
<dbReference type="InterPro" id="IPR007627">
    <property type="entry name" value="RNA_pol_sigma70_r2"/>
</dbReference>
<dbReference type="PANTHER" id="PTHR43133:SF51">
    <property type="entry name" value="RNA POLYMERASE SIGMA FACTOR"/>
    <property type="match status" value="1"/>
</dbReference>
<evidence type="ECO:0000256" key="4">
    <source>
        <dbReference type="ARBA" id="ARBA00023163"/>
    </source>
</evidence>
<accession>A0ABQ5XTF1</accession>
<comment type="caution">
    <text evidence="7">The sequence shown here is derived from an EMBL/GenBank/DDBJ whole genome shotgun (WGS) entry which is preliminary data.</text>
</comment>
<evidence type="ECO:0000256" key="3">
    <source>
        <dbReference type="ARBA" id="ARBA00023082"/>
    </source>
</evidence>
<evidence type="ECO:0000259" key="6">
    <source>
        <dbReference type="Pfam" id="PF08281"/>
    </source>
</evidence>
<dbReference type="PANTHER" id="PTHR43133">
    <property type="entry name" value="RNA POLYMERASE ECF-TYPE SIGMA FACTO"/>
    <property type="match status" value="1"/>
</dbReference>
<protein>
    <submittedName>
        <fullName evidence="7">RNA polymerase sigma24 factor</fullName>
    </submittedName>
</protein>
<evidence type="ECO:0000259" key="5">
    <source>
        <dbReference type="Pfam" id="PF04542"/>
    </source>
</evidence>
<dbReference type="Pfam" id="PF04542">
    <property type="entry name" value="Sigma70_r2"/>
    <property type="match status" value="1"/>
</dbReference>
<keyword evidence="2" id="KW-0805">Transcription regulation</keyword>
<dbReference type="InterPro" id="IPR013325">
    <property type="entry name" value="RNA_pol_sigma_r2"/>
</dbReference>
<dbReference type="SUPFAM" id="SSF88659">
    <property type="entry name" value="Sigma3 and sigma4 domains of RNA polymerase sigma factors"/>
    <property type="match status" value="1"/>
</dbReference>
<dbReference type="InterPro" id="IPR014284">
    <property type="entry name" value="RNA_pol_sigma-70_dom"/>
</dbReference>
<keyword evidence="4" id="KW-0804">Transcription</keyword>
<dbReference type="InterPro" id="IPR036388">
    <property type="entry name" value="WH-like_DNA-bd_sf"/>
</dbReference>
<sequence>MDLARHEVLLKDARAGDADAINQVLALCQPDIRRYAQRTCMISDVDDAIQESLIILSRRISSLRAVAALSSWLFRVVRHECHRMARKALRVDPWDDERAETYLSVHSSEELRHDLAAALESLPPHYREILMLRDIEELTINEIAAQLGESRAATKSRLHRARQLTREYLLG</sequence>
<dbReference type="Gene3D" id="1.10.1740.10">
    <property type="match status" value="1"/>
</dbReference>
<feature type="domain" description="RNA polymerase sigma factor 70 region 4 type 2" evidence="6">
    <location>
        <begin position="114"/>
        <end position="163"/>
    </location>
</feature>
<dbReference type="SUPFAM" id="SSF88946">
    <property type="entry name" value="Sigma2 domain of RNA polymerase sigma factors"/>
    <property type="match status" value="1"/>
</dbReference>